<evidence type="ECO:0000256" key="1">
    <source>
        <dbReference type="ARBA" id="ARBA00001913"/>
    </source>
</evidence>
<dbReference type="RefSeq" id="WP_308872365.1">
    <property type="nucleotide sequence ID" value="NZ_CP133217.1"/>
</dbReference>
<dbReference type="InterPro" id="IPR011049">
    <property type="entry name" value="Serralysin-like_metalloprot_C"/>
</dbReference>
<dbReference type="GO" id="GO:0007154">
    <property type="term" value="P:cell communication"/>
    <property type="evidence" value="ECO:0007669"/>
    <property type="project" value="InterPro"/>
</dbReference>
<keyword evidence="4" id="KW-0732">Signal</keyword>
<evidence type="ECO:0000256" key="2">
    <source>
        <dbReference type="ARBA" id="ARBA00004613"/>
    </source>
</evidence>
<dbReference type="InterPro" id="IPR003644">
    <property type="entry name" value="Calx_beta"/>
</dbReference>
<protein>
    <submittedName>
        <fullName evidence="8">Calx-beta domain-containing protein</fullName>
    </submittedName>
</protein>
<dbReference type="Gene3D" id="2.60.40.2030">
    <property type="match status" value="1"/>
</dbReference>
<organism evidence="8">
    <name type="scientific">Thiothrix subterranea</name>
    <dbReference type="NCBI Taxonomy" id="2735563"/>
    <lineage>
        <taxon>Bacteria</taxon>
        <taxon>Pseudomonadati</taxon>
        <taxon>Pseudomonadota</taxon>
        <taxon>Gammaproteobacteria</taxon>
        <taxon>Thiotrichales</taxon>
        <taxon>Thiotrichaceae</taxon>
        <taxon>Thiothrix</taxon>
    </lineage>
</organism>
<keyword evidence="6" id="KW-0106">Calcium</keyword>
<dbReference type="GO" id="GO:0005615">
    <property type="term" value="C:extracellular space"/>
    <property type="evidence" value="ECO:0007669"/>
    <property type="project" value="InterPro"/>
</dbReference>
<evidence type="ECO:0000256" key="4">
    <source>
        <dbReference type="ARBA" id="ARBA00022729"/>
    </source>
</evidence>
<sequence length="1439" mass="141157">MARILLSQNEGLNIASDNAEVIGAAGVEKVIIFDNAPFNVDAVKLDQNVERAELAQANSTYKYQAAGNVLKVFGADGKLVMEMPVNTSGAQTIAVGDGSMVVKFETSGANAGKVTVGGTPVVATVGGAALVGATLNAADASSHGPVVSTSSTFSIAAATASAAEGNSGTTNLSVTVSRTGDITKVASVTVATADGTATIGDSDYVAVTQVVSFAAGESTKTVSLAVNGDTKVESNETFSVALSAASAGDSINAAAQSVSLTITNDDVAAVNQTFVLTVNPDGFTGGDGDDQFIASDATLSAADVLNGAAGNDTLRYASSFAGAVIENGFATSNIENIRVTSDAAGGTSFDMTGVNGATVMANDNSSTNLALTGVKTILDLEMLNVTGGNTTVAYQAGVVAGTADTQKILLNNVKDNAGLPVSSVTINGIETFAVTTAGTSSSVTSLAGDRLTKVTLAGDKDLSVQNVLTGIATVDATAFTGKLTATVDATQSLNVTGGTADDVISVSGNLGANDTLNGGAGTDTLSVSNAQATTGTNGATVSNFEQLGVTNAASGIINMDNFTGFSKVILDAGMGAPVSVTNAVTGLVIEVDVDVATTVATPAPNDLTSNTTNLTLALKTNGTADTATILFDDINNNDVIPAGSTIPGANQVGIITANEVETLNLEGSKLAGGASQTLNIAGLNATQMKTLNINSDAALTLANGNPGQTTTAALTKVDASASTGNLNLNSLSLATTGATVIGGTGDDRINAGAGTGADTLTGGAGKDVFVFEVGDSTTTATDTITDFVSGTDSLNLSNYGLLAANQFVGTFNDFGSAQGALLNTGGSAVFEANFDGQGNGRLWIDNGAAFGTLDAADNRIILKGVSSVTAADLGLAAGNTINLTAPAALTNTTTNNANATAQTSAGPDTINSTVANLVGSSINGGTGTDKLVISDAVTTANFALDDGAPGTGSIQSVEEVTLLSGTSGAGTFNMNGEFARLNASAASIVTLNAAGLRVEGSTGADTVNTTTAFLNNATINGATGSDTLAISAVTALTSLNNGTTGGSISNIEAVTLANGTGGFGISIFDGVGVSITTGAASIVALGNGGQTFTGMTGNQVVVDNATSNDTITTGAGADVITSNGGNDNIQTGAAADVVNMTGLTSADTVNGGGNAGDTLNITDAASAAGTDLTNVSGFDTLNINGSGTYVTTDGLVAAAATLTVSAAAATAAVTFNGAAETNGFFSITGSTFADTLTGGAAADFFNGGAGNDTITGGAGSDGVQSSAGNDVVNLGEGADIFLATPGAVAGNATVTGGAGSDLYFLVGADGDQNSIQSNGIITITDFALGAAGDQIYLNLTGTDIFSRANFGAMAFGDDLVILGEAQTTAQITAATNAVVTNAAVLAVFNSSTGKGELWFDANWADNAGRTQIATLDNMTSAAQLGGLSAINGVDFFVVQ</sequence>
<dbReference type="GO" id="GO:0005509">
    <property type="term" value="F:calcium ion binding"/>
    <property type="evidence" value="ECO:0007669"/>
    <property type="project" value="InterPro"/>
</dbReference>
<dbReference type="Pfam" id="PF00353">
    <property type="entry name" value="HemolysinCabind"/>
    <property type="match status" value="5"/>
</dbReference>
<dbReference type="InterPro" id="IPR013858">
    <property type="entry name" value="Peptidase_M10B_C"/>
</dbReference>
<evidence type="ECO:0000259" key="7">
    <source>
        <dbReference type="SMART" id="SM00237"/>
    </source>
</evidence>
<dbReference type="SMART" id="SM00237">
    <property type="entry name" value="Calx_beta"/>
    <property type="match status" value="1"/>
</dbReference>
<keyword evidence="5" id="KW-0677">Repeat</keyword>
<proteinExistence type="predicted"/>
<comment type="cofactor">
    <cofactor evidence="1">
        <name>Ca(2+)</name>
        <dbReference type="ChEBI" id="CHEBI:29108"/>
    </cofactor>
</comment>
<dbReference type="GO" id="GO:0016020">
    <property type="term" value="C:membrane"/>
    <property type="evidence" value="ECO:0007669"/>
    <property type="project" value="InterPro"/>
</dbReference>
<evidence type="ECO:0000256" key="3">
    <source>
        <dbReference type="ARBA" id="ARBA00022525"/>
    </source>
</evidence>
<dbReference type="Gene3D" id="2.150.10.10">
    <property type="entry name" value="Serralysin-like metalloprotease, C-terminal"/>
    <property type="match status" value="2"/>
</dbReference>
<dbReference type="Pfam" id="PF03160">
    <property type="entry name" value="Calx-beta"/>
    <property type="match status" value="1"/>
</dbReference>
<dbReference type="SUPFAM" id="SSF141072">
    <property type="entry name" value="CalX-like"/>
    <property type="match status" value="1"/>
</dbReference>
<accession>A0AA51MPZ4</accession>
<dbReference type="SUPFAM" id="SSF51120">
    <property type="entry name" value="beta-Roll"/>
    <property type="match status" value="2"/>
</dbReference>
<reference evidence="8" key="1">
    <citation type="submission" date="2023-08" db="EMBL/GenBank/DDBJ databases">
        <title>New molecular markers tilS and rpoB for phylogenetic and monitoring studies of the genus Thiothrix biodiversity.</title>
        <authorList>
            <person name="Ravin N.V."/>
            <person name="Smolyakov D."/>
            <person name="Markov N.D."/>
            <person name="Beletsky A.V."/>
            <person name="Mardanov A.V."/>
            <person name="Rudenko T.S."/>
            <person name="Grabovich M.Y."/>
        </authorList>
    </citation>
    <scope>NUCLEOTIDE SEQUENCE</scope>
    <source>
        <strain evidence="8">DNT52</strain>
    </source>
</reference>
<dbReference type="InterPro" id="IPR001343">
    <property type="entry name" value="Hemolysn_Ca-bd"/>
</dbReference>
<dbReference type="Proteomes" id="UP001229862">
    <property type="component" value="Chromosome"/>
</dbReference>
<evidence type="ECO:0000256" key="5">
    <source>
        <dbReference type="ARBA" id="ARBA00022737"/>
    </source>
</evidence>
<feature type="domain" description="Calx-beta" evidence="7">
    <location>
        <begin position="142"/>
        <end position="243"/>
    </location>
</feature>
<keyword evidence="3" id="KW-0964">Secreted</keyword>
<dbReference type="PRINTS" id="PR00313">
    <property type="entry name" value="CABNDNGRPT"/>
</dbReference>
<name>A0AA51MPZ4_9GAMM</name>
<dbReference type="EMBL" id="CP133217">
    <property type="protein sequence ID" value="WML88534.1"/>
    <property type="molecule type" value="Genomic_DNA"/>
</dbReference>
<evidence type="ECO:0000313" key="8">
    <source>
        <dbReference type="EMBL" id="WML88534.1"/>
    </source>
</evidence>
<gene>
    <name evidence="8" type="ORF">RCG00_09185</name>
</gene>
<evidence type="ECO:0000256" key="6">
    <source>
        <dbReference type="ARBA" id="ARBA00022837"/>
    </source>
</evidence>
<comment type="subcellular location">
    <subcellularLocation>
        <location evidence="2">Secreted</location>
    </subcellularLocation>
</comment>
<dbReference type="InterPro" id="IPR038081">
    <property type="entry name" value="CalX-like_sf"/>
</dbReference>
<dbReference type="Pfam" id="PF08548">
    <property type="entry name" value="Peptidase_M10_C"/>
    <property type="match status" value="1"/>
</dbReference>